<dbReference type="AlphaFoldDB" id="A0A9E7R033"/>
<dbReference type="KEGG" id="ssai:N0B31_13795"/>
<evidence type="ECO:0008006" key="3">
    <source>
        <dbReference type="Google" id="ProtNLM"/>
    </source>
</evidence>
<protein>
    <recommendedName>
        <fullName evidence="3">Small CPxCG-related zinc finger protein</fullName>
    </recommendedName>
</protein>
<sequence length="101" mass="12015">MWGSRDRRRSRVTCIACGEDVPRADAREYDKYGDRFDRRDKEFEHLCKDCYREQSHQPRGGLEDLLVESGAGETDRDGFLETYTDLVREEFETRRSESRED</sequence>
<dbReference type="GeneID" id="74943515"/>
<dbReference type="EMBL" id="CP104003">
    <property type="protein sequence ID" value="UWM53211.1"/>
    <property type="molecule type" value="Genomic_DNA"/>
</dbReference>
<gene>
    <name evidence="1" type="ORF">N0B31_13795</name>
</gene>
<reference evidence="1" key="1">
    <citation type="submission" date="2022-09" db="EMBL/GenBank/DDBJ databases">
        <title>Diverse halophilic archaea isolated from saline environments.</title>
        <authorList>
            <person name="Cui H.-L."/>
        </authorList>
    </citation>
    <scope>NUCLEOTIDE SEQUENCE</scope>
    <source>
        <strain evidence="1">ZS-35-S2</strain>
    </source>
</reference>
<accession>A0A9E7R033</accession>
<name>A0A9E7R033_9EURY</name>
<dbReference type="Pfam" id="PF24443">
    <property type="entry name" value="DUF7562"/>
    <property type="match status" value="1"/>
</dbReference>
<dbReference type="Proteomes" id="UP001057580">
    <property type="component" value="Chromosome"/>
</dbReference>
<evidence type="ECO:0000313" key="1">
    <source>
        <dbReference type="EMBL" id="UWM53211.1"/>
    </source>
</evidence>
<dbReference type="InterPro" id="IPR055984">
    <property type="entry name" value="DUF7562"/>
</dbReference>
<proteinExistence type="predicted"/>
<evidence type="ECO:0000313" key="2">
    <source>
        <dbReference type="Proteomes" id="UP001057580"/>
    </source>
</evidence>
<dbReference type="RefSeq" id="WP_260592206.1">
    <property type="nucleotide sequence ID" value="NZ_CP104003.1"/>
</dbReference>
<keyword evidence="2" id="KW-1185">Reference proteome</keyword>
<organism evidence="1 2">
    <name type="scientific">Salinirubellus salinus</name>
    <dbReference type="NCBI Taxonomy" id="1364945"/>
    <lineage>
        <taxon>Archaea</taxon>
        <taxon>Methanobacteriati</taxon>
        <taxon>Methanobacteriota</taxon>
        <taxon>Stenosarchaea group</taxon>
        <taxon>Halobacteria</taxon>
        <taxon>Halobacteriales</taxon>
        <taxon>Natronomonadaceae</taxon>
        <taxon>Salinirubellus</taxon>
    </lineage>
</organism>